<keyword evidence="1 6" id="KW-0597">Phosphoprotein</keyword>
<dbReference type="PANTHER" id="PTHR48111:SF1">
    <property type="entry name" value="TWO-COMPONENT RESPONSE REGULATOR ORR33"/>
    <property type="match status" value="1"/>
</dbReference>
<evidence type="ECO:0000259" key="8">
    <source>
        <dbReference type="PROSITE" id="PS50110"/>
    </source>
</evidence>
<dbReference type="KEGG" id="bbae:FRD01_04955"/>
<evidence type="ECO:0000256" key="2">
    <source>
        <dbReference type="ARBA" id="ARBA00023012"/>
    </source>
</evidence>
<dbReference type="GO" id="GO:0000976">
    <property type="term" value="F:transcription cis-regulatory region binding"/>
    <property type="evidence" value="ECO:0007669"/>
    <property type="project" value="TreeGrafter"/>
</dbReference>
<reference evidence="10 11" key="1">
    <citation type="submission" date="2019-08" db="EMBL/GenBank/DDBJ databases">
        <authorList>
            <person name="Liang Q."/>
        </authorList>
    </citation>
    <scope>NUCLEOTIDE SEQUENCE [LARGE SCALE GENOMIC DNA]</scope>
    <source>
        <strain evidence="10 11">V1718</strain>
    </source>
</reference>
<dbReference type="CDD" id="cd00383">
    <property type="entry name" value="trans_reg_C"/>
    <property type="match status" value="1"/>
</dbReference>
<dbReference type="Proteomes" id="UP000321595">
    <property type="component" value="Chromosome"/>
</dbReference>
<dbReference type="SMART" id="SM00862">
    <property type="entry name" value="Trans_reg_C"/>
    <property type="match status" value="1"/>
</dbReference>
<dbReference type="OrthoDB" id="9793321at2"/>
<evidence type="ECO:0000256" key="6">
    <source>
        <dbReference type="PROSITE-ProRule" id="PRU00169"/>
    </source>
</evidence>
<dbReference type="PANTHER" id="PTHR48111">
    <property type="entry name" value="REGULATOR OF RPOS"/>
    <property type="match status" value="1"/>
</dbReference>
<evidence type="ECO:0000256" key="4">
    <source>
        <dbReference type="ARBA" id="ARBA00023125"/>
    </source>
</evidence>
<dbReference type="PROSITE" id="PS51755">
    <property type="entry name" value="OMPR_PHOB"/>
    <property type="match status" value="1"/>
</dbReference>
<evidence type="ECO:0000256" key="5">
    <source>
        <dbReference type="ARBA" id="ARBA00023163"/>
    </source>
</evidence>
<keyword evidence="11" id="KW-1185">Reference proteome</keyword>
<dbReference type="SUPFAM" id="SSF46894">
    <property type="entry name" value="C-terminal effector domain of the bipartite response regulators"/>
    <property type="match status" value="1"/>
</dbReference>
<dbReference type="GO" id="GO:0032993">
    <property type="term" value="C:protein-DNA complex"/>
    <property type="evidence" value="ECO:0007669"/>
    <property type="project" value="TreeGrafter"/>
</dbReference>
<organism evidence="10 11">
    <name type="scientific">Microvenator marinus</name>
    <dbReference type="NCBI Taxonomy" id="2600177"/>
    <lineage>
        <taxon>Bacteria</taxon>
        <taxon>Deltaproteobacteria</taxon>
        <taxon>Bradymonadales</taxon>
        <taxon>Microvenatoraceae</taxon>
        <taxon>Microvenator</taxon>
    </lineage>
</organism>
<keyword evidence="3" id="KW-0805">Transcription regulation</keyword>
<evidence type="ECO:0000313" key="10">
    <source>
        <dbReference type="EMBL" id="QED26603.1"/>
    </source>
</evidence>
<dbReference type="InterPro" id="IPR036388">
    <property type="entry name" value="WH-like_DNA-bd_sf"/>
</dbReference>
<evidence type="ECO:0000256" key="1">
    <source>
        <dbReference type="ARBA" id="ARBA00022553"/>
    </source>
</evidence>
<evidence type="ECO:0000313" key="11">
    <source>
        <dbReference type="Proteomes" id="UP000321595"/>
    </source>
</evidence>
<keyword evidence="4 7" id="KW-0238">DNA-binding</keyword>
<feature type="domain" description="Response regulatory" evidence="8">
    <location>
        <begin position="3"/>
        <end position="115"/>
    </location>
</feature>
<dbReference type="AlphaFoldDB" id="A0A5B8XRA1"/>
<dbReference type="EMBL" id="CP042467">
    <property type="protein sequence ID" value="QED26603.1"/>
    <property type="molecule type" value="Genomic_DNA"/>
</dbReference>
<dbReference type="Pfam" id="PF00486">
    <property type="entry name" value="Trans_reg_C"/>
    <property type="match status" value="1"/>
</dbReference>
<dbReference type="Gene3D" id="3.40.50.2300">
    <property type="match status" value="1"/>
</dbReference>
<dbReference type="SMART" id="SM00448">
    <property type="entry name" value="REC"/>
    <property type="match status" value="1"/>
</dbReference>
<dbReference type="PROSITE" id="PS50110">
    <property type="entry name" value="RESPONSE_REGULATORY"/>
    <property type="match status" value="1"/>
</dbReference>
<accession>A0A5B8XRA1</accession>
<dbReference type="InterPro" id="IPR011006">
    <property type="entry name" value="CheY-like_superfamily"/>
</dbReference>
<dbReference type="InterPro" id="IPR039420">
    <property type="entry name" value="WalR-like"/>
</dbReference>
<dbReference type="RefSeq" id="WP_146958183.1">
    <property type="nucleotide sequence ID" value="NZ_CP042467.1"/>
</dbReference>
<dbReference type="GO" id="GO:0006355">
    <property type="term" value="P:regulation of DNA-templated transcription"/>
    <property type="evidence" value="ECO:0007669"/>
    <property type="project" value="InterPro"/>
</dbReference>
<protein>
    <submittedName>
        <fullName evidence="10">Response regulator transcription factor</fullName>
    </submittedName>
</protein>
<evidence type="ECO:0000256" key="3">
    <source>
        <dbReference type="ARBA" id="ARBA00023015"/>
    </source>
</evidence>
<dbReference type="InterPro" id="IPR001789">
    <property type="entry name" value="Sig_transdc_resp-reg_receiver"/>
</dbReference>
<feature type="DNA-binding region" description="OmpR/PhoB-type" evidence="7">
    <location>
        <begin position="122"/>
        <end position="218"/>
    </location>
</feature>
<dbReference type="GO" id="GO:0005829">
    <property type="term" value="C:cytosol"/>
    <property type="evidence" value="ECO:0007669"/>
    <property type="project" value="TreeGrafter"/>
</dbReference>
<evidence type="ECO:0000256" key="7">
    <source>
        <dbReference type="PROSITE-ProRule" id="PRU01091"/>
    </source>
</evidence>
<keyword evidence="2" id="KW-0902">Two-component regulatory system</keyword>
<feature type="modified residue" description="4-aspartylphosphate" evidence="6">
    <location>
        <position position="51"/>
    </location>
</feature>
<dbReference type="SUPFAM" id="SSF52172">
    <property type="entry name" value="CheY-like"/>
    <property type="match status" value="1"/>
</dbReference>
<dbReference type="InterPro" id="IPR016032">
    <property type="entry name" value="Sig_transdc_resp-reg_C-effctor"/>
</dbReference>
<dbReference type="Gene3D" id="1.10.10.10">
    <property type="entry name" value="Winged helix-like DNA-binding domain superfamily/Winged helix DNA-binding domain"/>
    <property type="match status" value="1"/>
</dbReference>
<name>A0A5B8XRA1_9DELT</name>
<feature type="domain" description="OmpR/PhoB-type" evidence="9">
    <location>
        <begin position="122"/>
        <end position="218"/>
    </location>
</feature>
<dbReference type="InterPro" id="IPR001867">
    <property type="entry name" value="OmpR/PhoB-type_DNA-bd"/>
</dbReference>
<keyword evidence="5" id="KW-0804">Transcription</keyword>
<proteinExistence type="predicted"/>
<evidence type="ECO:0000259" key="9">
    <source>
        <dbReference type="PROSITE" id="PS51755"/>
    </source>
</evidence>
<dbReference type="Gene3D" id="6.10.250.690">
    <property type="match status" value="1"/>
</dbReference>
<dbReference type="Pfam" id="PF00072">
    <property type="entry name" value="Response_reg"/>
    <property type="match status" value="1"/>
</dbReference>
<dbReference type="GO" id="GO:0000156">
    <property type="term" value="F:phosphorelay response regulator activity"/>
    <property type="evidence" value="ECO:0007669"/>
    <property type="project" value="TreeGrafter"/>
</dbReference>
<sequence>MPKILVVEDDANLGNEVVGTLERAGHVVRWCTDGATARREDIESYDLVILDLMLPNVHGFDLLKRWRESSEVPVIILTAKTDTHDKVRGFSLGGDDYVTKPFWPEELIARVDARLRRPAIISSSRDIGPLTLFEDEREVKVNGELIDLTRVEFDILALLISRLDKSVSRAQIVERVLDEESEGGFRTLDVHVSRIRKKLGDAGVHLETVWGIGYRFASSPKTKA</sequence>
<gene>
    <name evidence="10" type="ORF">FRD01_04955</name>
</gene>